<proteinExistence type="predicted"/>
<evidence type="ECO:0000313" key="3">
    <source>
        <dbReference type="Proteomes" id="UP000816034"/>
    </source>
</evidence>
<protein>
    <submittedName>
        <fullName evidence="2">Uncharacterized protein</fullName>
    </submittedName>
</protein>
<name>A0AA88GLI3_NAELO</name>
<comment type="caution">
    <text evidence="2">The sequence shown here is derived from an EMBL/GenBank/DDBJ whole genome shotgun (WGS) entry which is preliminary data.</text>
</comment>
<feature type="compositionally biased region" description="Polar residues" evidence="1">
    <location>
        <begin position="57"/>
        <end position="66"/>
    </location>
</feature>
<feature type="region of interest" description="Disordered" evidence="1">
    <location>
        <begin position="30"/>
        <end position="89"/>
    </location>
</feature>
<dbReference type="GeneID" id="68096966"/>
<reference evidence="2 3" key="1">
    <citation type="journal article" date="2018" name="BMC Genomics">
        <title>The genome of Naegleria lovaniensis, the basis for a comparative approach to unravel pathogenicity factors of the human pathogenic amoeba N. fowleri.</title>
        <authorList>
            <person name="Liechti N."/>
            <person name="Schurch N."/>
            <person name="Bruggmann R."/>
            <person name="Wittwer M."/>
        </authorList>
    </citation>
    <scope>NUCLEOTIDE SEQUENCE [LARGE SCALE GENOMIC DNA]</scope>
    <source>
        <strain evidence="2 3">ATCC 30569</strain>
    </source>
</reference>
<gene>
    <name evidence="2" type="ORF">C9374_004511</name>
</gene>
<dbReference type="Proteomes" id="UP000816034">
    <property type="component" value="Unassembled WGS sequence"/>
</dbReference>
<evidence type="ECO:0000313" key="2">
    <source>
        <dbReference type="EMBL" id="KAG2383174.1"/>
    </source>
</evidence>
<dbReference type="EMBL" id="PYSW02000021">
    <property type="protein sequence ID" value="KAG2383174.1"/>
    <property type="molecule type" value="Genomic_DNA"/>
</dbReference>
<dbReference type="RefSeq" id="XP_044548853.1">
    <property type="nucleotide sequence ID" value="XM_044694159.1"/>
</dbReference>
<sequence length="131" mass="15132">MKNKNLDKFLVLDKNQQTLDSFLADVKRKLHSESHTEEPSPMKIQSQEKKQKLNHISPDSSFTTESADPVVSQHNDKNASPQKKQPHPYLKRVREALKNVRNKRPEVLSVLLSPMMTKRILPFLHSTPSRL</sequence>
<keyword evidence="3" id="KW-1185">Reference proteome</keyword>
<evidence type="ECO:0000256" key="1">
    <source>
        <dbReference type="SAM" id="MobiDB-lite"/>
    </source>
</evidence>
<dbReference type="AlphaFoldDB" id="A0AA88GLI3"/>
<organism evidence="2 3">
    <name type="scientific">Naegleria lovaniensis</name>
    <name type="common">Amoeba</name>
    <dbReference type="NCBI Taxonomy" id="51637"/>
    <lineage>
        <taxon>Eukaryota</taxon>
        <taxon>Discoba</taxon>
        <taxon>Heterolobosea</taxon>
        <taxon>Tetramitia</taxon>
        <taxon>Eutetramitia</taxon>
        <taxon>Vahlkampfiidae</taxon>
        <taxon>Naegleria</taxon>
    </lineage>
</organism>
<accession>A0AA88GLI3</accession>
<feature type="compositionally biased region" description="Basic and acidic residues" evidence="1">
    <location>
        <begin position="30"/>
        <end position="51"/>
    </location>
</feature>